<dbReference type="OrthoDB" id="2877465at2"/>
<dbReference type="RefSeq" id="WP_115450162.1">
    <property type="nucleotide sequence ID" value="NZ_QNQT01000001.1"/>
</dbReference>
<dbReference type="AlphaFoldDB" id="A0A3D8GUV7"/>
<evidence type="ECO:0000313" key="3">
    <source>
        <dbReference type="Proteomes" id="UP000257144"/>
    </source>
</evidence>
<dbReference type="InterPro" id="IPR019076">
    <property type="entry name" value="Spore_lipoprot_YhcN/YlaJ-like"/>
</dbReference>
<reference evidence="2 3" key="1">
    <citation type="submission" date="2018-07" db="EMBL/GenBank/DDBJ databases">
        <title>Bacillus sp. YLB-04 draft genome sequence.</title>
        <authorList>
            <person name="Yu L."/>
            <person name="Tang X."/>
        </authorList>
    </citation>
    <scope>NUCLEOTIDE SEQUENCE [LARGE SCALE GENOMIC DNA]</scope>
    <source>
        <strain evidence="2 3">YLB-04</strain>
    </source>
</reference>
<proteinExistence type="predicted"/>
<comment type="caution">
    <text evidence="2">The sequence shown here is derived from an EMBL/GenBank/DDBJ whole genome shotgun (WGS) entry which is preliminary data.</text>
</comment>
<dbReference type="EMBL" id="QNQT01000001">
    <property type="protein sequence ID" value="RDU38238.1"/>
    <property type="molecule type" value="Genomic_DNA"/>
</dbReference>
<organism evidence="2 3">
    <name type="scientific">Neobacillus piezotolerans</name>
    <dbReference type="NCBI Taxonomy" id="2259171"/>
    <lineage>
        <taxon>Bacteria</taxon>
        <taxon>Bacillati</taxon>
        <taxon>Bacillota</taxon>
        <taxon>Bacilli</taxon>
        <taxon>Bacillales</taxon>
        <taxon>Bacillaceae</taxon>
        <taxon>Neobacillus</taxon>
    </lineage>
</organism>
<gene>
    <name evidence="2" type="ORF">DRW41_01320</name>
</gene>
<sequence length="247" mass="26514">MKKTLKITLTILLLFVLSSCGIGNNDNGGRARINRVNTNSAGGNGALRVSMEASRSVESLVEVQSALVAIINQDAYVAVRLDGSENMRAQGYETNTKDHRGEKTDTFGNPGYRGYGVGTQTGDYSGTGIGGGSIDGLALTDHSERGKSFRAGNSTNDNIHSGFGSPAIVLDSSYSGISASFKKDIAKQVLQAEPTIQRVYISFNRSFFIRMNRLADDLSNGRDDVNGDFRRLVDGAFAHRQPLNPAQ</sequence>
<evidence type="ECO:0000256" key="1">
    <source>
        <dbReference type="SAM" id="SignalP"/>
    </source>
</evidence>
<keyword evidence="1" id="KW-0732">Signal</keyword>
<dbReference type="Pfam" id="PF09580">
    <property type="entry name" value="Spore_YhcN_YlaJ"/>
    <property type="match status" value="1"/>
</dbReference>
<feature type="signal peptide" evidence="1">
    <location>
        <begin position="1"/>
        <end position="25"/>
    </location>
</feature>
<feature type="chain" id="PRO_5039671545" description="Sporulation protein" evidence="1">
    <location>
        <begin position="26"/>
        <end position="247"/>
    </location>
</feature>
<evidence type="ECO:0000313" key="2">
    <source>
        <dbReference type="EMBL" id="RDU38238.1"/>
    </source>
</evidence>
<dbReference type="Proteomes" id="UP000257144">
    <property type="component" value="Unassembled WGS sequence"/>
</dbReference>
<name>A0A3D8GUV7_9BACI</name>
<evidence type="ECO:0008006" key="4">
    <source>
        <dbReference type="Google" id="ProtNLM"/>
    </source>
</evidence>
<accession>A0A3D8GUV7</accession>
<keyword evidence="3" id="KW-1185">Reference proteome</keyword>
<protein>
    <recommendedName>
        <fullName evidence="4">Sporulation protein</fullName>
    </recommendedName>
</protein>
<dbReference type="PROSITE" id="PS51257">
    <property type="entry name" value="PROKAR_LIPOPROTEIN"/>
    <property type="match status" value="1"/>
</dbReference>